<dbReference type="Proteomes" id="UP000272117">
    <property type="component" value="Unassembled WGS sequence"/>
</dbReference>
<dbReference type="EMBL" id="RJJD01000001">
    <property type="protein sequence ID" value="RNI31035.1"/>
    <property type="molecule type" value="Genomic_DNA"/>
</dbReference>
<evidence type="ECO:0000313" key="4">
    <source>
        <dbReference type="Proteomes" id="UP000272117"/>
    </source>
</evidence>
<dbReference type="RefSeq" id="WP_123124937.1">
    <property type="nucleotide sequence ID" value="NZ_RJJD01000001.1"/>
</dbReference>
<dbReference type="AlphaFoldDB" id="A0A3M9N0W2"/>
<dbReference type="OrthoDB" id="1160354at2"/>
<name>A0A3M9N0W2_9BACT</name>
<organism evidence="3 4">
    <name type="scientific">Rufibacter latericius</name>
    <dbReference type="NCBI Taxonomy" id="2487040"/>
    <lineage>
        <taxon>Bacteria</taxon>
        <taxon>Pseudomonadati</taxon>
        <taxon>Bacteroidota</taxon>
        <taxon>Cytophagia</taxon>
        <taxon>Cytophagales</taxon>
        <taxon>Hymenobacteraceae</taxon>
        <taxon>Rufibacter</taxon>
    </lineage>
</organism>
<proteinExistence type="predicted"/>
<protein>
    <submittedName>
        <fullName evidence="3">PorT family protein</fullName>
    </submittedName>
</protein>
<evidence type="ECO:0000313" key="3">
    <source>
        <dbReference type="EMBL" id="RNI31035.1"/>
    </source>
</evidence>
<evidence type="ECO:0000256" key="1">
    <source>
        <dbReference type="SAM" id="SignalP"/>
    </source>
</evidence>
<accession>A0A3M9N0W2</accession>
<gene>
    <name evidence="3" type="ORF">EFB08_00385</name>
</gene>
<feature type="signal peptide" evidence="1">
    <location>
        <begin position="1"/>
        <end position="20"/>
    </location>
</feature>
<reference evidence="3 4" key="1">
    <citation type="submission" date="2018-11" db="EMBL/GenBank/DDBJ databases">
        <title>Rufibacter latericius sp. nov., isolated from water in Baiyang Lake.</title>
        <authorList>
            <person name="Yang Y."/>
        </authorList>
    </citation>
    <scope>NUCLEOTIDE SEQUENCE [LARGE SCALE GENOMIC DNA]</scope>
    <source>
        <strain evidence="3 4">R-22-1c-1</strain>
    </source>
</reference>
<feature type="chain" id="PRO_5018216487" evidence="1">
    <location>
        <begin position="21"/>
        <end position="185"/>
    </location>
</feature>
<sequence>MKKILFLVAFVWCGILSAEAQTSFGVKGGLNVATIRIPNTDIDPRIGVHAGVFASTPISSRFALQPEILYSQQGVQIPKYIYTYHYLNVPLIFKGTISGGLHAQVGPQFGILLSANRKEGRTSLDITDTRNRYDGAIALGLGYDVSAWQVSARYNLGLSDIRDDSDSGLSYTNNVFQLSLGYRFR</sequence>
<evidence type="ECO:0000259" key="2">
    <source>
        <dbReference type="Pfam" id="PF13568"/>
    </source>
</evidence>
<dbReference type="Pfam" id="PF13568">
    <property type="entry name" value="OMP_b-brl_2"/>
    <property type="match status" value="1"/>
</dbReference>
<keyword evidence="1" id="KW-0732">Signal</keyword>
<comment type="caution">
    <text evidence="3">The sequence shown here is derived from an EMBL/GenBank/DDBJ whole genome shotgun (WGS) entry which is preliminary data.</text>
</comment>
<keyword evidence="4" id="KW-1185">Reference proteome</keyword>
<dbReference type="InterPro" id="IPR025665">
    <property type="entry name" value="Beta-barrel_OMP_2"/>
</dbReference>
<feature type="domain" description="Outer membrane protein beta-barrel" evidence="2">
    <location>
        <begin position="21"/>
        <end position="161"/>
    </location>
</feature>